<protein>
    <submittedName>
        <fullName evidence="2">Uncharacterized protein</fullName>
    </submittedName>
</protein>
<dbReference type="OrthoDB" id="650691at2"/>
<dbReference type="AlphaFoldDB" id="A0A172TTD2"/>
<dbReference type="STRING" id="1492898.SY85_06515"/>
<feature type="signal peptide" evidence="1">
    <location>
        <begin position="1"/>
        <end position="18"/>
    </location>
</feature>
<evidence type="ECO:0000256" key="1">
    <source>
        <dbReference type="SAM" id="SignalP"/>
    </source>
</evidence>
<sequence>MRVLLCFCLLLFTANVFSQDTADIEAVRRTVNLSEVVVRSDLNVPRFLQRVKNDSSYYKAFKNLRVLGFTSLNSIQMRDKKGSVVASLNSRTRQKRVNGCRSMDVLEEKVSGDFYDDGAYNYYTAELYASLFFTKGTVCGESNIVSGVERNVKDKKGVEKHKEQLKMLFFNPGKKIPGIPFIGDKLDVFDEDVAQYYDFSIDTADLNGQPAYVFAIKRKADLSSSERNKIVYDNITTWFNQRTMEIIARSYDLSYDAGVYDFDVHMDVEMQQVGNYIVPRLMRYTGNWYVFGKGRERGVFTATIFDVK</sequence>
<reference evidence="3" key="1">
    <citation type="submission" date="2015-01" db="EMBL/GenBank/DDBJ databases">
        <title>Flavisolibacter sp./LCS9/ whole genome sequencing.</title>
        <authorList>
            <person name="Kim M.K."/>
            <person name="Srinivasan S."/>
            <person name="Lee J.-J."/>
        </authorList>
    </citation>
    <scope>NUCLEOTIDE SEQUENCE [LARGE SCALE GENOMIC DNA]</scope>
    <source>
        <strain evidence="3">LCS9</strain>
    </source>
</reference>
<keyword evidence="3" id="KW-1185">Reference proteome</keyword>
<proteinExistence type="predicted"/>
<evidence type="ECO:0000313" key="3">
    <source>
        <dbReference type="Proteomes" id="UP000077177"/>
    </source>
</evidence>
<reference evidence="2 3" key="2">
    <citation type="journal article" date="2016" name="Int. J. Syst. Evol. Microbiol.">
        <title>Flavisolibacter tropicus sp. nov., isolated from tropical soil.</title>
        <authorList>
            <person name="Lee J.J."/>
            <person name="Kang M.S."/>
            <person name="Kim G.S."/>
            <person name="Lee C.S."/>
            <person name="Lim S."/>
            <person name="Lee J."/>
            <person name="Roh S.H."/>
            <person name="Kang H."/>
            <person name="Ha J.M."/>
            <person name="Bae S."/>
            <person name="Jung H.Y."/>
            <person name="Kim M.K."/>
        </authorList>
    </citation>
    <scope>NUCLEOTIDE SEQUENCE [LARGE SCALE GENOMIC DNA]</scope>
    <source>
        <strain evidence="2 3">LCS9</strain>
    </source>
</reference>
<dbReference type="Proteomes" id="UP000077177">
    <property type="component" value="Chromosome"/>
</dbReference>
<feature type="chain" id="PRO_5008001122" evidence="1">
    <location>
        <begin position="19"/>
        <end position="308"/>
    </location>
</feature>
<accession>A0A172TTD2</accession>
<organism evidence="2 3">
    <name type="scientific">Flavisolibacter tropicus</name>
    <dbReference type="NCBI Taxonomy" id="1492898"/>
    <lineage>
        <taxon>Bacteria</taxon>
        <taxon>Pseudomonadati</taxon>
        <taxon>Bacteroidota</taxon>
        <taxon>Chitinophagia</taxon>
        <taxon>Chitinophagales</taxon>
        <taxon>Chitinophagaceae</taxon>
        <taxon>Flavisolibacter</taxon>
    </lineage>
</organism>
<dbReference type="RefSeq" id="WP_066402633.1">
    <property type="nucleotide sequence ID" value="NZ_CP011390.1"/>
</dbReference>
<dbReference type="EMBL" id="CP011390">
    <property type="protein sequence ID" value="ANE50208.1"/>
    <property type="molecule type" value="Genomic_DNA"/>
</dbReference>
<gene>
    <name evidence="2" type="ORF">SY85_06515</name>
</gene>
<keyword evidence="1" id="KW-0732">Signal</keyword>
<dbReference type="PATRIC" id="fig|1492898.3.peg.1409"/>
<dbReference type="KEGG" id="fla:SY85_06515"/>
<evidence type="ECO:0000313" key="2">
    <source>
        <dbReference type="EMBL" id="ANE50208.1"/>
    </source>
</evidence>
<name>A0A172TTD2_9BACT</name>